<dbReference type="InterPro" id="IPR006059">
    <property type="entry name" value="SBP"/>
</dbReference>
<protein>
    <recommendedName>
        <fullName evidence="5">Spermidine/putrescine ABC transporter substrate-binding protein</fullName>
    </recommendedName>
</protein>
<gene>
    <name evidence="3" type="ORF">QV13_07690</name>
</gene>
<dbReference type="PANTHER" id="PTHR30222:SF17">
    <property type="entry name" value="SPERMIDINE_PUTRESCINE-BINDING PERIPLASMIC PROTEIN"/>
    <property type="match status" value="1"/>
</dbReference>
<reference evidence="3 4" key="1">
    <citation type="submission" date="2016-08" db="EMBL/GenBank/DDBJ databases">
        <title>Whole genome sequence of Mesorhizobium sp. strain UASWS1009 isolated from industrial sewage.</title>
        <authorList>
            <person name="Crovadore J."/>
            <person name="Calmin G."/>
            <person name="Chablais R."/>
            <person name="Cochard B."/>
            <person name="Lefort F."/>
        </authorList>
    </citation>
    <scope>NUCLEOTIDE SEQUENCE [LARGE SCALE GENOMIC DNA]</scope>
    <source>
        <strain evidence="3 4">UASWS1009</strain>
    </source>
</reference>
<keyword evidence="1" id="KW-0732">Signal</keyword>
<dbReference type="EMBL" id="MDEO01000028">
    <property type="protein sequence ID" value="OCX21525.1"/>
    <property type="molecule type" value="Genomic_DNA"/>
</dbReference>
<evidence type="ECO:0000256" key="1">
    <source>
        <dbReference type="ARBA" id="ARBA00022729"/>
    </source>
</evidence>
<proteinExistence type="predicted"/>
<organism evidence="3 4">
    <name type="scientific">Mesorhizobium hungaricum</name>
    <dbReference type="NCBI Taxonomy" id="1566387"/>
    <lineage>
        <taxon>Bacteria</taxon>
        <taxon>Pseudomonadati</taxon>
        <taxon>Pseudomonadota</taxon>
        <taxon>Alphaproteobacteria</taxon>
        <taxon>Hyphomicrobiales</taxon>
        <taxon>Phyllobacteriaceae</taxon>
        <taxon>Mesorhizobium</taxon>
    </lineage>
</organism>
<name>A0A1C2E3K7_9HYPH</name>
<dbReference type="SUPFAM" id="SSF53850">
    <property type="entry name" value="Periplasmic binding protein-like II"/>
    <property type="match status" value="1"/>
</dbReference>
<dbReference type="InterPro" id="IPR006311">
    <property type="entry name" value="TAT_signal"/>
</dbReference>
<dbReference type="Proteomes" id="UP000094412">
    <property type="component" value="Unassembled WGS sequence"/>
</dbReference>
<dbReference type="PANTHER" id="PTHR30222">
    <property type="entry name" value="SPERMIDINE/PUTRESCINE-BINDING PERIPLASMIC PROTEIN"/>
    <property type="match status" value="1"/>
</dbReference>
<dbReference type="PROSITE" id="PS51318">
    <property type="entry name" value="TAT"/>
    <property type="match status" value="1"/>
</dbReference>
<dbReference type="Gene3D" id="3.40.190.10">
    <property type="entry name" value="Periplasmic binding protein-like II"/>
    <property type="match status" value="2"/>
</dbReference>
<keyword evidence="2" id="KW-0574">Periplasm</keyword>
<evidence type="ECO:0000313" key="3">
    <source>
        <dbReference type="EMBL" id="OCX21525.1"/>
    </source>
</evidence>
<evidence type="ECO:0008006" key="5">
    <source>
        <dbReference type="Google" id="ProtNLM"/>
    </source>
</evidence>
<evidence type="ECO:0000313" key="4">
    <source>
        <dbReference type="Proteomes" id="UP000094412"/>
    </source>
</evidence>
<sequence length="376" mass="41558">MDFDQKVTRRGVLQGTLVCATALAAPAMIGRASPAAAQSAFAGESLIVVSWSGNHERSFRESVIDPFNEQFGTKAETTGGWDQMVAQIKAAPADNPPFDLTIADEYTSAAGLAEKLFLETDRSKIPGFDAVLPWFDEFRGDAKKFGVPFGGGSLWMAVAKSSGINANSWKGFWDPAASGKTTLDAASFYWDLCIPALLSKQKPGIDELFGSQADVEALFQELDKLKVAKWYKDGAELSNLLVQETAQVASIYSADAYGFMQEFGSDFEIKIPAEGTSSYTNWFMKVRGTKHSDLADKFQAYLLQKDTQQRFLENSTDFMSRRDLTAPKHWPDYPTSDEAIRKTFSLFTLKGWEVFGANWDVYSNRMKETISRTTAG</sequence>
<dbReference type="RefSeq" id="WP_065997312.1">
    <property type="nucleotide sequence ID" value="NZ_MDEO01000028.1"/>
</dbReference>
<dbReference type="STRING" id="1566387.QV13_07690"/>
<accession>A0A1C2E3K7</accession>
<evidence type="ECO:0000256" key="2">
    <source>
        <dbReference type="ARBA" id="ARBA00022764"/>
    </source>
</evidence>
<comment type="caution">
    <text evidence="3">The sequence shown here is derived from an EMBL/GenBank/DDBJ whole genome shotgun (WGS) entry which is preliminary data.</text>
</comment>
<dbReference type="AlphaFoldDB" id="A0A1C2E3K7"/>
<dbReference type="OrthoDB" id="9766989at2"/>
<keyword evidence="4" id="KW-1185">Reference proteome</keyword>
<dbReference type="Pfam" id="PF13416">
    <property type="entry name" value="SBP_bac_8"/>
    <property type="match status" value="1"/>
</dbReference>